<keyword evidence="3" id="KW-0862">Zinc</keyword>
<feature type="domain" description="Alcohol dehydrogenase-like N-terminal" evidence="5">
    <location>
        <begin position="28"/>
        <end position="143"/>
    </location>
</feature>
<evidence type="ECO:0000256" key="1">
    <source>
        <dbReference type="ARBA" id="ARBA00001947"/>
    </source>
</evidence>
<evidence type="ECO:0000313" key="8">
    <source>
        <dbReference type="Proteomes" id="UP000247476"/>
    </source>
</evidence>
<dbReference type="SUPFAM" id="SSF50129">
    <property type="entry name" value="GroES-like"/>
    <property type="match status" value="1"/>
</dbReference>
<keyword evidence="4" id="KW-0560">Oxidoreductase</keyword>
<keyword evidence="2" id="KW-0479">Metal-binding</keyword>
<dbReference type="Gene3D" id="3.40.50.720">
    <property type="entry name" value="NAD(P)-binding Rossmann-like Domain"/>
    <property type="match status" value="1"/>
</dbReference>
<dbReference type="Pfam" id="PF16912">
    <property type="entry name" value="Glu_dehyd_C"/>
    <property type="match status" value="1"/>
</dbReference>
<dbReference type="InterPro" id="IPR011032">
    <property type="entry name" value="GroES-like_sf"/>
</dbReference>
<dbReference type="EMBL" id="QJVJ01000004">
    <property type="protein sequence ID" value="PYI54800.1"/>
    <property type="molecule type" value="Genomic_DNA"/>
</dbReference>
<dbReference type="PANTHER" id="PTHR43189:SF2">
    <property type="entry name" value="GLUCOSE 1-DEHYDROGENASE"/>
    <property type="match status" value="1"/>
</dbReference>
<dbReference type="AlphaFoldDB" id="A0A2V5KJK7"/>
<dbReference type="OrthoDB" id="9809185at2"/>
<comment type="caution">
    <text evidence="7">The sequence shown here is derived from an EMBL/GenBank/DDBJ whole genome shotgun (WGS) entry which is preliminary data.</text>
</comment>
<evidence type="ECO:0000256" key="4">
    <source>
        <dbReference type="ARBA" id="ARBA00023002"/>
    </source>
</evidence>
<dbReference type="GO" id="GO:0016491">
    <property type="term" value="F:oxidoreductase activity"/>
    <property type="evidence" value="ECO:0007669"/>
    <property type="project" value="UniProtKB-KW"/>
</dbReference>
<dbReference type="Gene3D" id="3.90.180.10">
    <property type="entry name" value="Medium-chain alcohol dehydrogenases, catalytic domain"/>
    <property type="match status" value="1"/>
</dbReference>
<evidence type="ECO:0000259" key="6">
    <source>
        <dbReference type="Pfam" id="PF16912"/>
    </source>
</evidence>
<dbReference type="InterPro" id="IPR036291">
    <property type="entry name" value="NAD(P)-bd_dom_sf"/>
</dbReference>
<dbReference type="InterPro" id="IPR031640">
    <property type="entry name" value="Glu_dehyd_C"/>
</dbReference>
<feature type="domain" description="Glucose dehydrogenase C-terminal" evidence="6">
    <location>
        <begin position="147"/>
        <end position="361"/>
    </location>
</feature>
<protein>
    <submittedName>
        <fullName evidence="7">Glucose dehydrogenase</fullName>
    </submittedName>
</protein>
<dbReference type="CDD" id="cd08230">
    <property type="entry name" value="glucose_DH"/>
    <property type="match status" value="1"/>
</dbReference>
<evidence type="ECO:0000313" key="7">
    <source>
        <dbReference type="EMBL" id="PYI54800.1"/>
    </source>
</evidence>
<sequence>MKAIVAKQVKTKPELALTDVPEPKLGHPGEALVRVLAVGLDGTDREILQHGYGEPPEGETDLIIGHESLGVVLEAGAESGLAPGDLVTALVRRPCHDPTCVNCRNGRADYCESGHYTERGIKGANGFLCEAYKEDARYLVKIPPECAPYGMLVEPQSIVEKVWDEAQHIQQRLVWEPKTALVLGSGPLGLLAALTCRTLGLETFVWSKSPNDSLPAQLVRRIGASYRPASDDPSDTLTSFVRSTGRRIDLIIECTGYSPLAFEAIETLGPNGVLALLGVTPGSREIRIGADLLSRELVLENKCVIGSVNASRKHFETAIYRLQRMERAYPGIFESILTERVTLDELPSFDFASTRIKAVVDVVHPSGWPDAGCEHAGGTGTGIKYSFSV</sequence>
<accession>A0A2V5KJK7</accession>
<dbReference type="Pfam" id="PF08240">
    <property type="entry name" value="ADH_N"/>
    <property type="match status" value="1"/>
</dbReference>
<evidence type="ECO:0000259" key="5">
    <source>
        <dbReference type="Pfam" id="PF08240"/>
    </source>
</evidence>
<evidence type="ECO:0000256" key="2">
    <source>
        <dbReference type="ARBA" id="ARBA00022723"/>
    </source>
</evidence>
<comment type="cofactor">
    <cofactor evidence="1">
        <name>Zn(2+)</name>
        <dbReference type="ChEBI" id="CHEBI:29105"/>
    </cofactor>
</comment>
<evidence type="ECO:0000256" key="3">
    <source>
        <dbReference type="ARBA" id="ARBA00022833"/>
    </source>
</evidence>
<name>A0A2V5KJK7_9BACL</name>
<dbReference type="GO" id="GO:0046872">
    <property type="term" value="F:metal ion binding"/>
    <property type="evidence" value="ECO:0007669"/>
    <property type="project" value="UniProtKB-KW"/>
</dbReference>
<dbReference type="RefSeq" id="WP_110839794.1">
    <property type="nucleotide sequence ID" value="NZ_QJVJ01000004.1"/>
</dbReference>
<reference evidence="7 8" key="1">
    <citation type="submission" date="2018-05" db="EMBL/GenBank/DDBJ databases">
        <title>Paenibacillus flagellatus sp. nov., isolated from selenium mineral soil.</title>
        <authorList>
            <person name="Dai X."/>
        </authorList>
    </citation>
    <scope>NUCLEOTIDE SEQUENCE [LARGE SCALE GENOMIC DNA]</scope>
    <source>
        <strain evidence="7 8">DXL2</strain>
    </source>
</reference>
<dbReference type="Proteomes" id="UP000247476">
    <property type="component" value="Unassembled WGS sequence"/>
</dbReference>
<dbReference type="PANTHER" id="PTHR43189">
    <property type="entry name" value="ZINC-TYPE ALCOHOL DEHYDROGENASE-LIKE PROTEIN C1198.01-RELATED"/>
    <property type="match status" value="1"/>
</dbReference>
<gene>
    <name evidence="7" type="ORF">DLM86_09595</name>
</gene>
<keyword evidence="8" id="KW-1185">Reference proteome</keyword>
<dbReference type="SUPFAM" id="SSF51735">
    <property type="entry name" value="NAD(P)-binding Rossmann-fold domains"/>
    <property type="match status" value="1"/>
</dbReference>
<proteinExistence type="predicted"/>
<dbReference type="InterPro" id="IPR013154">
    <property type="entry name" value="ADH-like_N"/>
</dbReference>
<organism evidence="7 8">
    <name type="scientific">Paenibacillus flagellatus</name>
    <dbReference type="NCBI Taxonomy" id="2211139"/>
    <lineage>
        <taxon>Bacteria</taxon>
        <taxon>Bacillati</taxon>
        <taxon>Bacillota</taxon>
        <taxon>Bacilli</taxon>
        <taxon>Bacillales</taxon>
        <taxon>Paenibacillaceae</taxon>
        <taxon>Paenibacillus</taxon>
    </lineage>
</organism>